<dbReference type="Proteomes" id="UP001499909">
    <property type="component" value="Unassembled WGS sequence"/>
</dbReference>
<gene>
    <name evidence="2" type="ORF">GCM10022406_17790</name>
</gene>
<proteinExistence type="predicted"/>
<dbReference type="RefSeq" id="WP_345112702.1">
    <property type="nucleotide sequence ID" value="NZ_BAABDH010000033.1"/>
</dbReference>
<dbReference type="EMBL" id="BAABDH010000033">
    <property type="protein sequence ID" value="GAA3933556.1"/>
    <property type="molecule type" value="Genomic_DNA"/>
</dbReference>
<keyword evidence="3" id="KW-1185">Reference proteome</keyword>
<keyword evidence="1" id="KW-0472">Membrane</keyword>
<sequence length="182" mass="19461">MTTYFLSTMENTSTAVTTTAVGIRYGLLVGLASVIFTFILFATGQEGNVPLSLLGMVIWIVGVVLAHKFFKANNGGFMSYSQGLGIGTLLSAVSGVLGAIFRYVYMEFIDPSATQRGMDLARAKLETQGMDDAQIDQAVAMSQKFSSGPIGLVIAIISSIVLGFILSLIISAITKRNRPEFE</sequence>
<evidence type="ECO:0008006" key="4">
    <source>
        <dbReference type="Google" id="ProtNLM"/>
    </source>
</evidence>
<reference evidence="3" key="1">
    <citation type="journal article" date="2019" name="Int. J. Syst. Evol. Microbiol.">
        <title>The Global Catalogue of Microorganisms (GCM) 10K type strain sequencing project: providing services to taxonomists for standard genome sequencing and annotation.</title>
        <authorList>
            <consortium name="The Broad Institute Genomics Platform"/>
            <consortium name="The Broad Institute Genome Sequencing Center for Infectious Disease"/>
            <person name="Wu L."/>
            <person name="Ma J."/>
        </authorList>
    </citation>
    <scope>NUCLEOTIDE SEQUENCE [LARGE SCALE GENOMIC DNA]</scope>
    <source>
        <strain evidence="3">JCM 17214</strain>
    </source>
</reference>
<evidence type="ECO:0000313" key="3">
    <source>
        <dbReference type="Proteomes" id="UP001499909"/>
    </source>
</evidence>
<dbReference type="InterPro" id="IPR025250">
    <property type="entry name" value="DUF4199"/>
</dbReference>
<dbReference type="Pfam" id="PF13858">
    <property type="entry name" value="DUF4199"/>
    <property type="match status" value="1"/>
</dbReference>
<comment type="caution">
    <text evidence="2">The sequence shown here is derived from an EMBL/GenBank/DDBJ whole genome shotgun (WGS) entry which is preliminary data.</text>
</comment>
<evidence type="ECO:0000256" key="1">
    <source>
        <dbReference type="SAM" id="Phobius"/>
    </source>
</evidence>
<organism evidence="2 3">
    <name type="scientific">Hymenobacter algoricola</name>
    <dbReference type="NCBI Taxonomy" id="486267"/>
    <lineage>
        <taxon>Bacteria</taxon>
        <taxon>Pseudomonadati</taxon>
        <taxon>Bacteroidota</taxon>
        <taxon>Cytophagia</taxon>
        <taxon>Cytophagales</taxon>
        <taxon>Hymenobacteraceae</taxon>
        <taxon>Hymenobacter</taxon>
    </lineage>
</organism>
<protein>
    <recommendedName>
        <fullName evidence="4">DUF4199 domain-containing protein</fullName>
    </recommendedName>
</protein>
<feature type="transmembrane region" description="Helical" evidence="1">
    <location>
        <begin position="82"/>
        <end position="105"/>
    </location>
</feature>
<evidence type="ECO:0000313" key="2">
    <source>
        <dbReference type="EMBL" id="GAA3933556.1"/>
    </source>
</evidence>
<feature type="transmembrane region" description="Helical" evidence="1">
    <location>
        <begin position="49"/>
        <end position="70"/>
    </location>
</feature>
<keyword evidence="1" id="KW-1133">Transmembrane helix</keyword>
<feature type="transmembrane region" description="Helical" evidence="1">
    <location>
        <begin position="21"/>
        <end position="43"/>
    </location>
</feature>
<name>A0ABP7MZQ9_9BACT</name>
<keyword evidence="1" id="KW-0812">Transmembrane</keyword>
<feature type="transmembrane region" description="Helical" evidence="1">
    <location>
        <begin position="150"/>
        <end position="173"/>
    </location>
</feature>
<accession>A0ABP7MZQ9</accession>